<dbReference type="OrthoDB" id="9812140at2"/>
<dbReference type="InterPro" id="IPR027417">
    <property type="entry name" value="P-loop_NTPase"/>
</dbReference>
<dbReference type="EMBL" id="CP039381">
    <property type="protein sequence ID" value="QCT06613.1"/>
    <property type="molecule type" value="Genomic_DNA"/>
</dbReference>
<dbReference type="AlphaFoldDB" id="A0A4V1G512"/>
<dbReference type="Proteomes" id="UP000301475">
    <property type="component" value="Chromosome"/>
</dbReference>
<accession>A0A4V1G512</accession>
<dbReference type="Pfam" id="PF05673">
    <property type="entry name" value="DUF815"/>
    <property type="match status" value="1"/>
</dbReference>
<dbReference type="Gene3D" id="3.40.50.300">
    <property type="entry name" value="P-loop containing nucleotide triphosphate hydrolases"/>
    <property type="match status" value="1"/>
</dbReference>
<dbReference type="GO" id="GO:0005524">
    <property type="term" value="F:ATP binding"/>
    <property type="evidence" value="ECO:0007669"/>
    <property type="project" value="UniProtKB-KW"/>
</dbReference>
<evidence type="ECO:0000313" key="1">
    <source>
        <dbReference type="EMBL" id="QCT06613.1"/>
    </source>
</evidence>
<reference evidence="1 2" key="1">
    <citation type="submission" date="2019-04" db="EMBL/GenBank/DDBJ databases">
        <authorList>
            <person name="Embree M."/>
            <person name="Gaffney J.R."/>
        </authorList>
    </citation>
    <scope>NUCLEOTIDE SEQUENCE [LARGE SCALE GENOMIC DNA]</scope>
    <source>
        <strain evidence="1 2">JE7A12</strain>
    </source>
</reference>
<dbReference type="InterPro" id="IPR008533">
    <property type="entry name" value="DUF815"/>
</dbReference>
<sequence>MKKTKKAAFMLSSLSIYKGVLTRSVPSAFHKLLLSVDEEPETFLNAYGDFYRLLCDRNASNSLSYTMTEAALFDENYFTRTATADKVSEMSEDEKKAVVRDIDAILFASQITPEDVINDYKYKEEIDDIIDCLPKWHCGTPSEEFVDFNDNLDKIAKFHREKGCGMFARYRSFVWRDKGIEPIINDDKVRISDLVDYEYQRDLVVENTRAFIEGRNANNCLLYGDMGTGKSTTVKATVNEFRRYGLRIVEIPKEKLMEFPLLIDAIAQVPMKFIIFIDDLSFQRQDECYTSLKAVLEGGVAALPKNALIYATSNRRHLVKENFEDRDCNDVNRRDNMQETLSLSDRFGLAVGYYVPDKRRFLHIVEELAKAHHIDMDQEQLFLQAESFATQRATRSPRTAQQFIKSLL</sequence>
<evidence type="ECO:0000313" key="2">
    <source>
        <dbReference type="Proteomes" id="UP000301475"/>
    </source>
</evidence>
<keyword evidence="2" id="KW-1185">Reference proteome</keyword>
<organism evidence="1 2">
    <name type="scientific">Ruminococcus bovis</name>
    <dbReference type="NCBI Taxonomy" id="2564099"/>
    <lineage>
        <taxon>Bacteria</taxon>
        <taxon>Bacillati</taxon>
        <taxon>Bacillota</taxon>
        <taxon>Clostridia</taxon>
        <taxon>Eubacteriales</taxon>
        <taxon>Oscillospiraceae</taxon>
        <taxon>Ruminococcus</taxon>
    </lineage>
</organism>
<name>A0A4V1G512_9FIRM</name>
<dbReference type="SUPFAM" id="SSF52540">
    <property type="entry name" value="P-loop containing nucleoside triphosphate hydrolases"/>
    <property type="match status" value="1"/>
</dbReference>
<gene>
    <name evidence="1" type="ORF">E5Z56_04205</name>
</gene>
<keyword evidence="1" id="KW-0547">Nucleotide-binding</keyword>
<dbReference type="CDD" id="cd00009">
    <property type="entry name" value="AAA"/>
    <property type="match status" value="1"/>
</dbReference>
<dbReference type="PANTHER" id="PTHR42935:SF1">
    <property type="entry name" value="SLR0930 PROTEIN"/>
    <property type="match status" value="1"/>
</dbReference>
<dbReference type="RefSeq" id="WP_138156672.1">
    <property type="nucleotide sequence ID" value="NZ_CP039381.1"/>
</dbReference>
<proteinExistence type="predicted"/>
<dbReference type="KEGG" id="ruj:E5Z56_04205"/>
<protein>
    <submittedName>
        <fullName evidence="1">ATP-binding protein</fullName>
    </submittedName>
</protein>
<dbReference type="PANTHER" id="PTHR42935">
    <property type="entry name" value="SLR0930 PROTEIN"/>
    <property type="match status" value="1"/>
</dbReference>
<keyword evidence="1" id="KW-0067">ATP-binding</keyword>